<dbReference type="FunFam" id="3.40.390.10:FF:000074">
    <property type="entry name" value="Metalloprotease"/>
    <property type="match status" value="1"/>
</dbReference>
<dbReference type="GO" id="GO:0006518">
    <property type="term" value="P:peptide metabolic process"/>
    <property type="evidence" value="ECO:0007669"/>
    <property type="project" value="TreeGrafter"/>
</dbReference>
<dbReference type="EMBL" id="JACEFI010000007">
    <property type="protein sequence ID" value="KAH0597217.1"/>
    <property type="molecule type" value="Genomic_DNA"/>
</dbReference>
<dbReference type="GO" id="GO:0005509">
    <property type="term" value="F:calcium ion binding"/>
    <property type="evidence" value="ECO:0007669"/>
    <property type="project" value="InterPro"/>
</dbReference>
<keyword evidence="2 8" id="KW-0645">Protease</keyword>
<keyword evidence="4" id="KW-0677">Repeat</keyword>
<feature type="domain" description="EF-hand" evidence="10">
    <location>
        <begin position="80"/>
        <end position="115"/>
    </location>
</feature>
<dbReference type="Pfam" id="PF01432">
    <property type="entry name" value="Peptidase_M3"/>
    <property type="match status" value="1"/>
</dbReference>
<keyword evidence="9" id="KW-1133">Transmembrane helix</keyword>
<dbReference type="InterPro" id="IPR024079">
    <property type="entry name" value="MetalloPept_cat_dom_sf"/>
</dbReference>
<dbReference type="InterPro" id="IPR024080">
    <property type="entry name" value="Neurolysin/TOP_N"/>
</dbReference>
<reference evidence="11 12" key="1">
    <citation type="submission" date="2020-07" db="EMBL/GenBank/DDBJ databases">
        <title>Metarhizium humberi genome.</title>
        <authorList>
            <person name="Lysoe E."/>
        </authorList>
    </citation>
    <scope>NUCLEOTIDE SEQUENCE [LARGE SCALE GENOMIC DNA]</scope>
    <source>
        <strain evidence="11 12">ESALQ1638</strain>
    </source>
</reference>
<dbReference type="GO" id="GO:0005758">
    <property type="term" value="C:mitochondrial intermembrane space"/>
    <property type="evidence" value="ECO:0007669"/>
    <property type="project" value="TreeGrafter"/>
</dbReference>
<keyword evidence="5 8" id="KW-0378">Hydrolase</keyword>
<evidence type="ECO:0000256" key="8">
    <source>
        <dbReference type="RuleBase" id="RU003435"/>
    </source>
</evidence>
<evidence type="ECO:0000256" key="7">
    <source>
        <dbReference type="ARBA" id="ARBA00023049"/>
    </source>
</evidence>
<dbReference type="InterPro" id="IPR001567">
    <property type="entry name" value="Pept_M3A_M3B_dom"/>
</dbReference>
<dbReference type="PANTHER" id="PTHR11804:SF84">
    <property type="entry name" value="SACCHAROLYSIN"/>
    <property type="match status" value="1"/>
</dbReference>
<evidence type="ECO:0000259" key="10">
    <source>
        <dbReference type="PROSITE" id="PS50222"/>
    </source>
</evidence>
<evidence type="ECO:0000256" key="9">
    <source>
        <dbReference type="SAM" id="Phobius"/>
    </source>
</evidence>
<protein>
    <recommendedName>
        <fullName evidence="10">EF-hand domain-containing protein</fullName>
    </recommendedName>
</protein>
<dbReference type="CDD" id="cd00051">
    <property type="entry name" value="EFh"/>
    <property type="match status" value="1"/>
</dbReference>
<evidence type="ECO:0000256" key="6">
    <source>
        <dbReference type="ARBA" id="ARBA00022833"/>
    </source>
</evidence>
<evidence type="ECO:0000256" key="2">
    <source>
        <dbReference type="ARBA" id="ARBA00022670"/>
    </source>
</evidence>
<evidence type="ECO:0000256" key="4">
    <source>
        <dbReference type="ARBA" id="ARBA00022737"/>
    </source>
</evidence>
<gene>
    <name evidence="11" type="ORF">MHUMG1_04594</name>
</gene>
<dbReference type="Gene3D" id="1.10.1370.10">
    <property type="entry name" value="Neurolysin, domain 3"/>
    <property type="match status" value="1"/>
</dbReference>
<dbReference type="SUPFAM" id="SSF47473">
    <property type="entry name" value="EF-hand"/>
    <property type="match status" value="1"/>
</dbReference>
<evidence type="ECO:0000256" key="1">
    <source>
        <dbReference type="ARBA" id="ARBA00006040"/>
    </source>
</evidence>
<dbReference type="FunFam" id="1.10.238.10:FF:000178">
    <property type="entry name" value="Calmodulin-2 A"/>
    <property type="match status" value="1"/>
</dbReference>
<proteinExistence type="inferred from homology"/>
<dbReference type="InterPro" id="IPR024077">
    <property type="entry name" value="Neurolysin/TOP_dom2"/>
</dbReference>
<comment type="similarity">
    <text evidence="1 8">Belongs to the peptidase M3 family.</text>
</comment>
<dbReference type="Gene3D" id="1.20.1050.40">
    <property type="entry name" value="Endopeptidase. Chain P, domain 1"/>
    <property type="match status" value="1"/>
</dbReference>
<dbReference type="AlphaFoldDB" id="A0A9P8MBF5"/>
<keyword evidence="3 8" id="KW-0479">Metal-binding</keyword>
<evidence type="ECO:0000256" key="3">
    <source>
        <dbReference type="ARBA" id="ARBA00022723"/>
    </source>
</evidence>
<dbReference type="InterPro" id="IPR045090">
    <property type="entry name" value="Pept_M3A_M3B"/>
</dbReference>
<keyword evidence="9" id="KW-0812">Transmembrane</keyword>
<evidence type="ECO:0000256" key="5">
    <source>
        <dbReference type="ARBA" id="ARBA00022801"/>
    </source>
</evidence>
<dbReference type="InterPro" id="IPR002048">
    <property type="entry name" value="EF_hand_dom"/>
</dbReference>
<name>A0A9P8MBF5_9HYPO</name>
<comment type="cofactor">
    <cofactor evidence="8">
        <name>Zn(2+)</name>
        <dbReference type="ChEBI" id="CHEBI:29105"/>
    </cofactor>
    <text evidence="8">Binds 1 zinc ion.</text>
</comment>
<dbReference type="CDD" id="cd06455">
    <property type="entry name" value="M3A_TOP"/>
    <property type="match status" value="1"/>
</dbReference>
<feature type="domain" description="EF-hand" evidence="10">
    <location>
        <begin position="9"/>
        <end position="44"/>
    </location>
</feature>
<keyword evidence="6 8" id="KW-0862">Zinc</keyword>
<dbReference type="PROSITE" id="PS50222">
    <property type="entry name" value="EF_HAND_2"/>
    <property type="match status" value="2"/>
</dbReference>
<dbReference type="Gene3D" id="1.10.238.10">
    <property type="entry name" value="EF-hand"/>
    <property type="match status" value="2"/>
</dbReference>
<dbReference type="Proteomes" id="UP000764110">
    <property type="component" value="Unassembled WGS sequence"/>
</dbReference>
<comment type="caution">
    <text evidence="11">The sequence shown here is derived from an EMBL/GenBank/DDBJ whole genome shotgun (WGS) entry which is preliminary data.</text>
</comment>
<dbReference type="PANTHER" id="PTHR11804">
    <property type="entry name" value="PROTEASE M3 THIMET OLIGOPEPTIDASE-RELATED"/>
    <property type="match status" value="1"/>
</dbReference>
<dbReference type="SUPFAM" id="SSF55486">
    <property type="entry name" value="Metalloproteases ('zincins'), catalytic domain"/>
    <property type="match status" value="1"/>
</dbReference>
<sequence>MSSNQYDSQASTNYKEAFALFDKRGNGRVTVDSLGDLLRACGQNPTLSEIKDLEQNAGSEFDFETFQRILNRPGGFRDPGEPEEYCRGFQVFDKDMTGFIGVGQIKYILTNLGEKMSEDEVDELLKAVDTSSGQVNYTGALFYLPTDEAAGAGAIPIACITGAEVLVRSRTAPAIRIRVYYAIETYLCTNLALGSGRPLAPWTEVSEFPRVPAVKLDRRSHLKQPRPRPLLSPLLALSLVVFILAATLASSRAFLRLNTLVNHFRSSADRHILHRFRSLTTSSMAGAQYQNPPQAPPLFTGTTESVVADINKNNELTKSILDKVVADVKPENAVFDSVLEPGLVNENELGRSYRVAQFYQYVSASKELREASTKAQEISDEFNIELKMREDIFKLVDAAFKTRDSQKLDGESLHLLQKERQKYIRNGLLLPAGPQRDRFKEIQKRLSLLCLQSQKNLNDEMGGVWFTPEQLEGVPSDDIDISGLEKGTGENEGKVKVTFKYNHFFPMSKYAIHEDTRRTYVIAESNKVNNNVPLFREIIALRDEAARMLGFPDHASLVISEKMAKTSGRVMEFLGDLRERLAPGGVKEADRLLQYKREDCEARGAPFDGNLYMWDVPFYSRIMKEKEYSVDEAEISQYFPVDSTYQGMIKIFEQIFGFVFVELSKEDRARLSPTGKAEDMTWHEDVIVYSVWDDEAAGSGFCGYLYLDLHPRDNKYGHNANFNIEPGYLNKDGTRNYPATALVCNFSKPSATKPGLLKHHEVVTLFHELGHGIHDLAARTKYSYFHGTSVAGDFVEAPSQMLENWCWTPSVLKFLSRRWDTNEKIPDDMIEKLVKTKHFNSATSNLTQLLYGLFDMTVHTPKSHEEAKNMPIARVWNEFRRDITGIKGPEAQGQGLEWGNRFATIGHYTGGYDAGYYGYLYSQVFSLDMFHSFFKKDPMDGKEGRRYRKLVLGRGGSQEELQTLKDFLGREPNTEAFYQELGLA</sequence>
<accession>A0A9P8MBF5</accession>
<dbReference type="Pfam" id="PF13499">
    <property type="entry name" value="EF-hand_7"/>
    <property type="match status" value="1"/>
</dbReference>
<dbReference type="GO" id="GO:0004222">
    <property type="term" value="F:metalloendopeptidase activity"/>
    <property type="evidence" value="ECO:0007669"/>
    <property type="project" value="InterPro"/>
</dbReference>
<keyword evidence="7 8" id="KW-0482">Metalloprotease</keyword>
<keyword evidence="9" id="KW-0472">Membrane</keyword>
<evidence type="ECO:0000313" key="11">
    <source>
        <dbReference type="EMBL" id="KAH0597217.1"/>
    </source>
</evidence>
<dbReference type="InterPro" id="IPR011992">
    <property type="entry name" value="EF-hand-dom_pair"/>
</dbReference>
<feature type="transmembrane region" description="Helical" evidence="9">
    <location>
        <begin position="230"/>
        <end position="249"/>
    </location>
</feature>
<organism evidence="11 12">
    <name type="scientific">Metarhizium humberi</name>
    <dbReference type="NCBI Taxonomy" id="2596975"/>
    <lineage>
        <taxon>Eukaryota</taxon>
        <taxon>Fungi</taxon>
        <taxon>Dikarya</taxon>
        <taxon>Ascomycota</taxon>
        <taxon>Pezizomycotina</taxon>
        <taxon>Sordariomycetes</taxon>
        <taxon>Hypocreomycetidae</taxon>
        <taxon>Hypocreales</taxon>
        <taxon>Clavicipitaceae</taxon>
        <taxon>Metarhizium</taxon>
    </lineage>
</organism>
<keyword evidence="12" id="KW-1185">Reference proteome</keyword>
<dbReference type="GO" id="GO:0006508">
    <property type="term" value="P:proteolysis"/>
    <property type="evidence" value="ECO:0007669"/>
    <property type="project" value="UniProtKB-KW"/>
</dbReference>
<evidence type="ECO:0000313" key="12">
    <source>
        <dbReference type="Proteomes" id="UP000764110"/>
    </source>
</evidence>
<dbReference type="Gene3D" id="3.40.390.10">
    <property type="entry name" value="Collagenase (Catalytic Domain)"/>
    <property type="match status" value="1"/>
</dbReference>